<evidence type="ECO:0000256" key="2">
    <source>
        <dbReference type="SAM" id="Phobius"/>
    </source>
</evidence>
<name>A0ABV8BQM7_9PSEU</name>
<gene>
    <name evidence="3" type="ORF">ACFOWZ_13705</name>
</gene>
<dbReference type="RefSeq" id="WP_382372236.1">
    <property type="nucleotide sequence ID" value="NZ_JBHRZI010000011.1"/>
</dbReference>
<protein>
    <submittedName>
        <fullName evidence="3">Uncharacterized protein</fullName>
    </submittedName>
</protein>
<dbReference type="EMBL" id="JBHRZI010000011">
    <property type="protein sequence ID" value="MFC3892532.1"/>
    <property type="molecule type" value="Genomic_DNA"/>
</dbReference>
<keyword evidence="2" id="KW-1133">Transmembrane helix</keyword>
<proteinExistence type="predicted"/>
<reference evidence="4" key="1">
    <citation type="journal article" date="2019" name="Int. J. Syst. Evol. Microbiol.">
        <title>The Global Catalogue of Microorganisms (GCM) 10K type strain sequencing project: providing services to taxonomists for standard genome sequencing and annotation.</title>
        <authorList>
            <consortium name="The Broad Institute Genomics Platform"/>
            <consortium name="The Broad Institute Genome Sequencing Center for Infectious Disease"/>
            <person name="Wu L."/>
            <person name="Ma J."/>
        </authorList>
    </citation>
    <scope>NUCLEOTIDE SEQUENCE [LARGE SCALE GENOMIC DNA]</scope>
    <source>
        <strain evidence="4">CGMCC 4.7405</strain>
    </source>
</reference>
<evidence type="ECO:0000313" key="3">
    <source>
        <dbReference type="EMBL" id="MFC3892532.1"/>
    </source>
</evidence>
<sequence>MGLTSLGIGIALTVAIPALVLMVVSLIALRGTDPSQRPEIIRALADLISAARRGRGPSPRTSRAKSLPATHDHQAGSGHDPSS</sequence>
<accession>A0ABV8BQM7</accession>
<feature type="region of interest" description="Disordered" evidence="1">
    <location>
        <begin position="51"/>
        <end position="83"/>
    </location>
</feature>
<dbReference type="Proteomes" id="UP001595690">
    <property type="component" value="Unassembled WGS sequence"/>
</dbReference>
<feature type="transmembrane region" description="Helical" evidence="2">
    <location>
        <begin position="6"/>
        <end position="29"/>
    </location>
</feature>
<keyword evidence="2" id="KW-0472">Membrane</keyword>
<evidence type="ECO:0000256" key="1">
    <source>
        <dbReference type="SAM" id="MobiDB-lite"/>
    </source>
</evidence>
<keyword evidence="4" id="KW-1185">Reference proteome</keyword>
<organism evidence="3 4">
    <name type="scientific">Lentzea rhizosphaerae</name>
    <dbReference type="NCBI Taxonomy" id="2041025"/>
    <lineage>
        <taxon>Bacteria</taxon>
        <taxon>Bacillati</taxon>
        <taxon>Actinomycetota</taxon>
        <taxon>Actinomycetes</taxon>
        <taxon>Pseudonocardiales</taxon>
        <taxon>Pseudonocardiaceae</taxon>
        <taxon>Lentzea</taxon>
    </lineage>
</organism>
<comment type="caution">
    <text evidence="3">The sequence shown here is derived from an EMBL/GenBank/DDBJ whole genome shotgun (WGS) entry which is preliminary data.</text>
</comment>
<keyword evidence="2" id="KW-0812">Transmembrane</keyword>
<evidence type="ECO:0000313" key="4">
    <source>
        <dbReference type="Proteomes" id="UP001595690"/>
    </source>
</evidence>